<proteinExistence type="predicted"/>
<dbReference type="EMBL" id="QGGU01000011">
    <property type="protein sequence ID" value="PWK47340.1"/>
    <property type="molecule type" value="Genomic_DNA"/>
</dbReference>
<dbReference type="Proteomes" id="UP000245790">
    <property type="component" value="Unassembled WGS sequence"/>
</dbReference>
<gene>
    <name evidence="1" type="ORF">C8D97_11185</name>
</gene>
<evidence type="ECO:0000313" key="1">
    <source>
        <dbReference type="EMBL" id="PWK47340.1"/>
    </source>
</evidence>
<evidence type="ECO:0000313" key="2">
    <source>
        <dbReference type="Proteomes" id="UP000245790"/>
    </source>
</evidence>
<sequence>MVKFLLLLVCFISIPLWSTDYSVGLEHSESESHFGFGLKSRITIDTLDLSAYYDDFYISAYIPYAKLEGPAAIVGILPTRDRVLFSSNRVDTYLDAIVNNSAASVSNSEVSGLSDVTLSSGYYLNDSLFDNYLLTLSLDIKLDNGDEQKLLGTGSIDYTLKLDWQYYINDWTPSVTVGSVFVGDSELFDSSDYYYTQAGLYYTATETLTLGAGMYLGFLKNDTDIKQLEYSLSYQFSESGLLNLSYQNGLSNTAIDNGWSLALYGYF</sequence>
<reference evidence="1 2" key="1">
    <citation type="submission" date="2018-05" db="EMBL/GenBank/DDBJ databases">
        <title>Genomic Encyclopedia of Type Strains, Phase IV (KMG-IV): sequencing the most valuable type-strain genomes for metagenomic binning, comparative biology and taxonomic classification.</title>
        <authorList>
            <person name="Goeker M."/>
        </authorList>
    </citation>
    <scope>NUCLEOTIDE SEQUENCE [LARGE SCALE GENOMIC DNA]</scope>
    <source>
        <strain evidence="1 2">DSM 25350</strain>
    </source>
</reference>
<accession>A0A316FHQ5</accession>
<name>A0A316FHQ5_9GAMM</name>
<protein>
    <submittedName>
        <fullName evidence="1">Uncharacterized protein</fullName>
    </submittedName>
</protein>
<comment type="caution">
    <text evidence="1">The sequence shown here is derived from an EMBL/GenBank/DDBJ whole genome shotgun (WGS) entry which is preliminary data.</text>
</comment>
<keyword evidence="2" id="KW-1185">Reference proteome</keyword>
<dbReference type="RefSeq" id="WP_109764591.1">
    <property type="nucleotide sequence ID" value="NZ_QGGU01000011.1"/>
</dbReference>
<dbReference type="AlphaFoldDB" id="A0A316FHQ5"/>
<organism evidence="1 2">
    <name type="scientific">Pleionea mediterranea</name>
    <dbReference type="NCBI Taxonomy" id="523701"/>
    <lineage>
        <taxon>Bacteria</taxon>
        <taxon>Pseudomonadati</taxon>
        <taxon>Pseudomonadota</taxon>
        <taxon>Gammaproteobacteria</taxon>
        <taxon>Oceanospirillales</taxon>
        <taxon>Pleioneaceae</taxon>
        <taxon>Pleionea</taxon>
    </lineage>
</organism>